<evidence type="ECO:0000313" key="2">
    <source>
        <dbReference type="Proteomes" id="UP000053237"/>
    </source>
</evidence>
<reference evidence="1 2" key="1">
    <citation type="submission" date="2012-05" db="EMBL/GenBank/DDBJ databases">
        <title>Recombination and specialization in a pathogen metapopulation.</title>
        <authorList>
            <person name="Gardiner A."/>
            <person name="Kemen E."/>
            <person name="Schultz-Larsen T."/>
            <person name="MacLean D."/>
            <person name="Van Oosterhout C."/>
            <person name="Jones J.D.G."/>
        </authorList>
    </citation>
    <scope>NUCLEOTIDE SEQUENCE [LARGE SCALE GENOMIC DNA]</scope>
    <source>
        <strain evidence="1 2">Ac Nc2</strain>
    </source>
</reference>
<dbReference type="InParanoid" id="A0A024GP42"/>
<gene>
    <name evidence="1" type="ORF">BN9_096920</name>
</gene>
<evidence type="ECO:0000313" key="1">
    <source>
        <dbReference type="EMBL" id="CCI48554.1"/>
    </source>
</evidence>
<dbReference type="EMBL" id="CAIX01000232">
    <property type="protein sequence ID" value="CCI48554.1"/>
    <property type="molecule type" value="Genomic_DNA"/>
</dbReference>
<organism evidence="1 2">
    <name type="scientific">Albugo candida</name>
    <dbReference type="NCBI Taxonomy" id="65357"/>
    <lineage>
        <taxon>Eukaryota</taxon>
        <taxon>Sar</taxon>
        <taxon>Stramenopiles</taxon>
        <taxon>Oomycota</taxon>
        <taxon>Peronosporomycetes</taxon>
        <taxon>Albuginales</taxon>
        <taxon>Albuginaceae</taxon>
        <taxon>Albugo</taxon>
    </lineage>
</organism>
<keyword evidence="2" id="KW-1185">Reference proteome</keyword>
<comment type="caution">
    <text evidence="1">The sequence shown here is derived from an EMBL/GenBank/DDBJ whole genome shotgun (WGS) entry which is preliminary data.</text>
</comment>
<dbReference type="AlphaFoldDB" id="A0A024GP42"/>
<protein>
    <submittedName>
        <fullName evidence="1">Uncharacterized protein</fullName>
    </submittedName>
</protein>
<accession>A0A024GP42</accession>
<dbReference type="Proteomes" id="UP000053237">
    <property type="component" value="Unassembled WGS sequence"/>
</dbReference>
<sequence>MISKKNSFCKCFLKHLSTTHWFPSYFVACFVPYVHHHMCLDQQFCVQVRENAELVSNRWSSHLFRNVLLRMAYKAQQSCRITFTWVRRMYIWFDLFNSLGNARLSPTVCAMPGDLSQHLNSLIEEEASSNQNLTLYHKIAGSSSFIDASKAVWYVRDRILPSLSIIGRIKSICFSRALGTQQYGWMNVIEGNVCQYVACLHAQKA</sequence>
<proteinExistence type="predicted"/>
<name>A0A024GP42_9STRA</name>